<dbReference type="AlphaFoldDB" id="A0A2U2AL99"/>
<evidence type="ECO:0000259" key="3">
    <source>
        <dbReference type="Pfam" id="PF07687"/>
    </source>
</evidence>
<keyword evidence="1 4" id="KW-0378">Hydrolase</keyword>
<feature type="domain" description="Peptidase M20 dimerisation" evidence="3">
    <location>
        <begin position="220"/>
        <end position="309"/>
    </location>
</feature>
<sequence>MQKSERNSEQGAIQGNISEYVGVSQQEREAAAILKEIEGWQAEARAIRQTLHQHPELGFEESGTRAKVVELLTNYGVDQIDLSFAKTAVIATIEGNGEGPMIGLRADMDALPIEEQNQFSHRSEYPGVMHACGHDGHTTMLLMAAKYLAKHRNFSGRVILIFQPAEEGRGGAEQLVVKENFLARYPLDAIYAMHNWPTLPAGTFAIKPGSIMASSDRIFITIKGVSGHAGMPHLTQDPLLVATHIYQGIQGLVARTVDPLSPIVVAITQIHGGETTNAIAGQASMAGTIRTHDEKLRHKILAQLQCLVESMGRAFGMEATMRLGPISHPVTVSSESEARRAVAVARALVGPERVKLDIERQMTSEDFAFYLERVPGCYLFIGNGGAYEDEGGGLIGLHHSRYDFNDEITPLGASFLVRLVTSYTNEVSSEISSEISSAILS</sequence>
<dbReference type="InterPro" id="IPR017439">
    <property type="entry name" value="Amidohydrolase"/>
</dbReference>
<evidence type="ECO:0000256" key="2">
    <source>
        <dbReference type="PIRSR" id="PIRSR005962-1"/>
    </source>
</evidence>
<keyword evidence="2" id="KW-0464">Manganese</keyword>
<dbReference type="GO" id="GO:0046872">
    <property type="term" value="F:metal ion binding"/>
    <property type="evidence" value="ECO:0007669"/>
    <property type="project" value="UniProtKB-KW"/>
</dbReference>
<dbReference type="InterPro" id="IPR036264">
    <property type="entry name" value="Bact_exopeptidase_dim_dom"/>
</dbReference>
<comment type="cofactor">
    <cofactor evidence="2">
        <name>Mn(2+)</name>
        <dbReference type="ChEBI" id="CHEBI:29035"/>
    </cofactor>
    <text evidence="2">The Mn(2+) ion enhances activity.</text>
</comment>
<gene>
    <name evidence="4" type="ORF">DC077_08725</name>
</gene>
<feature type="binding site" evidence="2">
    <location>
        <position position="167"/>
    </location>
    <ligand>
        <name>Mn(2+)</name>
        <dbReference type="ChEBI" id="CHEBI:29035"/>
        <label>2</label>
    </ligand>
</feature>
<feature type="binding site" evidence="2">
    <location>
        <position position="398"/>
    </location>
    <ligand>
        <name>Mn(2+)</name>
        <dbReference type="ChEBI" id="CHEBI:29035"/>
        <label>2</label>
    </ligand>
</feature>
<dbReference type="PIRSF" id="PIRSF005962">
    <property type="entry name" value="Pept_M20D_amidohydro"/>
    <property type="match status" value="1"/>
</dbReference>
<dbReference type="GO" id="GO:0019877">
    <property type="term" value="P:diaminopimelate biosynthetic process"/>
    <property type="evidence" value="ECO:0007669"/>
    <property type="project" value="UniProtKB-ARBA"/>
</dbReference>
<dbReference type="InterPro" id="IPR011650">
    <property type="entry name" value="Peptidase_M20_dimer"/>
</dbReference>
<accession>A0A2U2AL99</accession>
<comment type="caution">
    <text evidence="4">The sequence shown here is derived from an EMBL/GenBank/DDBJ whole genome shotgun (WGS) entry which is preliminary data.</text>
</comment>
<dbReference type="EMBL" id="QEWW01000007">
    <property type="protein sequence ID" value="PWD83965.1"/>
    <property type="molecule type" value="Genomic_DNA"/>
</dbReference>
<evidence type="ECO:0000313" key="4">
    <source>
        <dbReference type="EMBL" id="PWD83965.1"/>
    </source>
</evidence>
<dbReference type="Pfam" id="PF07687">
    <property type="entry name" value="M20_dimer"/>
    <property type="match status" value="1"/>
</dbReference>
<dbReference type="PANTHER" id="PTHR11014:SF63">
    <property type="entry name" value="METALLOPEPTIDASE, PUTATIVE (AFU_ORTHOLOGUE AFUA_6G09600)-RELATED"/>
    <property type="match status" value="1"/>
</dbReference>
<dbReference type="Gene3D" id="3.30.70.360">
    <property type="match status" value="1"/>
</dbReference>
<dbReference type="PANTHER" id="PTHR11014">
    <property type="entry name" value="PEPTIDASE M20 FAMILY MEMBER"/>
    <property type="match status" value="1"/>
</dbReference>
<dbReference type="GO" id="GO:0050118">
    <property type="term" value="F:N-acetyldiaminopimelate deacetylase activity"/>
    <property type="evidence" value="ECO:0007669"/>
    <property type="project" value="UniProtKB-ARBA"/>
</dbReference>
<feature type="binding site" evidence="2">
    <location>
        <position position="134"/>
    </location>
    <ligand>
        <name>Mn(2+)</name>
        <dbReference type="ChEBI" id="CHEBI:29035"/>
        <label>2</label>
    </ligand>
</feature>
<feature type="binding site" evidence="2">
    <location>
        <position position="132"/>
    </location>
    <ligand>
        <name>Mn(2+)</name>
        <dbReference type="ChEBI" id="CHEBI:29035"/>
        <label>2</label>
    </ligand>
</feature>
<dbReference type="InterPro" id="IPR002933">
    <property type="entry name" value="Peptidase_M20"/>
</dbReference>
<dbReference type="FunFam" id="3.30.70.360:FF:000001">
    <property type="entry name" value="N-acetyldiaminopimelate deacetylase"/>
    <property type="match status" value="1"/>
</dbReference>
<dbReference type="SUPFAM" id="SSF53187">
    <property type="entry name" value="Zn-dependent exopeptidases"/>
    <property type="match status" value="1"/>
</dbReference>
<organism evidence="4 5">
    <name type="scientific">Ignatzschineria cameli</name>
    <dbReference type="NCBI Taxonomy" id="2182793"/>
    <lineage>
        <taxon>Bacteria</taxon>
        <taxon>Pseudomonadati</taxon>
        <taxon>Pseudomonadota</taxon>
        <taxon>Gammaproteobacteria</taxon>
        <taxon>Cardiobacteriales</taxon>
        <taxon>Ignatzschineriaceae</taxon>
        <taxon>Ignatzschineria</taxon>
    </lineage>
</organism>
<protein>
    <submittedName>
        <fullName evidence="4">Amidohydrolase</fullName>
    </submittedName>
</protein>
<feature type="binding site" evidence="2">
    <location>
        <position position="194"/>
    </location>
    <ligand>
        <name>Mn(2+)</name>
        <dbReference type="ChEBI" id="CHEBI:29035"/>
        <label>2</label>
    </ligand>
</feature>
<proteinExistence type="predicted"/>
<dbReference type="Pfam" id="PF01546">
    <property type="entry name" value="Peptidase_M20"/>
    <property type="match status" value="1"/>
</dbReference>
<dbReference type="Gene3D" id="3.40.630.10">
    <property type="entry name" value="Zn peptidases"/>
    <property type="match status" value="1"/>
</dbReference>
<keyword evidence="2" id="KW-0479">Metal-binding</keyword>
<evidence type="ECO:0000313" key="5">
    <source>
        <dbReference type="Proteomes" id="UP000245059"/>
    </source>
</evidence>
<reference evidence="5" key="1">
    <citation type="submission" date="2018-05" db="EMBL/GenBank/DDBJ databases">
        <title>Ignatzschineria dubaiensis sp. nov., isolated from necrotic foot tissues of dromedaries (Camelus dromedarius) and associated maggots in Dubai, United Arab Emirates.</title>
        <authorList>
            <person name="Tsang C.C."/>
            <person name="Tang J.Y.M."/>
            <person name="Fong J.Y.H."/>
            <person name="Kinne J."/>
            <person name="Lee H.H."/>
            <person name="Joseph M."/>
            <person name="Jose S."/>
            <person name="Schuster R.K."/>
            <person name="Tang Y."/>
            <person name="Sivakumar S."/>
            <person name="Chen J.H.K."/>
            <person name="Teng J.L.L."/>
            <person name="Lau S.K.P."/>
            <person name="Wernery U."/>
            <person name="Woo P.C.Y."/>
        </authorList>
    </citation>
    <scope>NUCLEOTIDE SEQUENCE [LARGE SCALE GENOMIC DNA]</scope>
    <source>
        <strain evidence="5">UAE-HKU57</strain>
    </source>
</reference>
<evidence type="ECO:0000256" key="1">
    <source>
        <dbReference type="ARBA" id="ARBA00022801"/>
    </source>
</evidence>
<dbReference type="SUPFAM" id="SSF55031">
    <property type="entry name" value="Bacterial exopeptidase dimerisation domain"/>
    <property type="match status" value="1"/>
</dbReference>
<name>A0A2U2AL99_9GAMM</name>
<dbReference type="NCBIfam" id="TIGR01891">
    <property type="entry name" value="amidohydrolases"/>
    <property type="match status" value="1"/>
</dbReference>
<dbReference type="Proteomes" id="UP000245059">
    <property type="component" value="Unassembled WGS sequence"/>
</dbReference>